<feature type="coiled-coil region" evidence="1">
    <location>
        <begin position="31"/>
        <end position="58"/>
    </location>
</feature>
<keyword evidence="3" id="KW-1185">Reference proteome</keyword>
<dbReference type="EMBL" id="ML178868">
    <property type="protein sequence ID" value="TFK96045.1"/>
    <property type="molecule type" value="Genomic_DNA"/>
</dbReference>
<evidence type="ECO:0000256" key="1">
    <source>
        <dbReference type="SAM" id="Coils"/>
    </source>
</evidence>
<gene>
    <name evidence="2" type="ORF">BDV98DRAFT_343699</name>
</gene>
<dbReference type="AlphaFoldDB" id="A0A5C3Q1R9"/>
<keyword evidence="1" id="KW-0175">Coiled coil</keyword>
<accession>A0A5C3Q1R9</accession>
<name>A0A5C3Q1R9_9AGAR</name>
<reference evidence="2 3" key="1">
    <citation type="journal article" date="2019" name="Nat. Ecol. Evol.">
        <title>Megaphylogeny resolves global patterns of mushroom evolution.</title>
        <authorList>
            <person name="Varga T."/>
            <person name="Krizsan K."/>
            <person name="Foldi C."/>
            <person name="Dima B."/>
            <person name="Sanchez-Garcia M."/>
            <person name="Sanchez-Ramirez S."/>
            <person name="Szollosi G.J."/>
            <person name="Szarkandi J.G."/>
            <person name="Papp V."/>
            <person name="Albert L."/>
            <person name="Andreopoulos W."/>
            <person name="Angelini C."/>
            <person name="Antonin V."/>
            <person name="Barry K.W."/>
            <person name="Bougher N.L."/>
            <person name="Buchanan P."/>
            <person name="Buyck B."/>
            <person name="Bense V."/>
            <person name="Catcheside P."/>
            <person name="Chovatia M."/>
            <person name="Cooper J."/>
            <person name="Damon W."/>
            <person name="Desjardin D."/>
            <person name="Finy P."/>
            <person name="Geml J."/>
            <person name="Haridas S."/>
            <person name="Hughes K."/>
            <person name="Justo A."/>
            <person name="Karasinski D."/>
            <person name="Kautmanova I."/>
            <person name="Kiss B."/>
            <person name="Kocsube S."/>
            <person name="Kotiranta H."/>
            <person name="LaButti K.M."/>
            <person name="Lechner B.E."/>
            <person name="Liimatainen K."/>
            <person name="Lipzen A."/>
            <person name="Lukacs Z."/>
            <person name="Mihaltcheva S."/>
            <person name="Morgado L.N."/>
            <person name="Niskanen T."/>
            <person name="Noordeloos M.E."/>
            <person name="Ohm R.A."/>
            <person name="Ortiz-Santana B."/>
            <person name="Ovrebo C."/>
            <person name="Racz N."/>
            <person name="Riley R."/>
            <person name="Savchenko A."/>
            <person name="Shiryaev A."/>
            <person name="Soop K."/>
            <person name="Spirin V."/>
            <person name="Szebenyi C."/>
            <person name="Tomsovsky M."/>
            <person name="Tulloss R.E."/>
            <person name="Uehling J."/>
            <person name="Grigoriev I.V."/>
            <person name="Vagvolgyi C."/>
            <person name="Papp T."/>
            <person name="Martin F.M."/>
            <person name="Miettinen O."/>
            <person name="Hibbett D.S."/>
            <person name="Nagy L.G."/>
        </authorList>
    </citation>
    <scope>NUCLEOTIDE SEQUENCE [LARGE SCALE GENOMIC DNA]</scope>
    <source>
        <strain evidence="2 3">CBS 309.79</strain>
    </source>
</reference>
<sequence>MDGLFSPSRTLPTAEELGDIRSRKIASDTAIGSLKRRMEELTSEIATTQSRLSFERQQADVCEALLSPIRKGPIDILRSIFTFVPPNSPTISRSVFGGISKSDASWPWSGLQVCRQWKEAIRWYRPLWSTINIDSNSPCQRCLERPTHLVWEREEFLSTLGGSIHNRNPRFTPLDVGPHISTHQYSSRTGPTDHLRLPPRVIVSSTDTVTPHELDPRSLR</sequence>
<evidence type="ECO:0000313" key="3">
    <source>
        <dbReference type="Proteomes" id="UP000305067"/>
    </source>
</evidence>
<dbReference type="Proteomes" id="UP000305067">
    <property type="component" value="Unassembled WGS sequence"/>
</dbReference>
<evidence type="ECO:0008006" key="4">
    <source>
        <dbReference type="Google" id="ProtNLM"/>
    </source>
</evidence>
<organism evidence="2 3">
    <name type="scientific">Pterulicium gracile</name>
    <dbReference type="NCBI Taxonomy" id="1884261"/>
    <lineage>
        <taxon>Eukaryota</taxon>
        <taxon>Fungi</taxon>
        <taxon>Dikarya</taxon>
        <taxon>Basidiomycota</taxon>
        <taxon>Agaricomycotina</taxon>
        <taxon>Agaricomycetes</taxon>
        <taxon>Agaricomycetidae</taxon>
        <taxon>Agaricales</taxon>
        <taxon>Pleurotineae</taxon>
        <taxon>Pterulaceae</taxon>
        <taxon>Pterulicium</taxon>
    </lineage>
</organism>
<dbReference type="OrthoDB" id="3051796at2759"/>
<protein>
    <recommendedName>
        <fullName evidence="4">F-box domain-containing protein</fullName>
    </recommendedName>
</protein>
<proteinExistence type="predicted"/>
<evidence type="ECO:0000313" key="2">
    <source>
        <dbReference type="EMBL" id="TFK96045.1"/>
    </source>
</evidence>